<dbReference type="PANTHER" id="PTHR43586">
    <property type="entry name" value="CYSTEINE DESULFURASE"/>
    <property type="match status" value="1"/>
</dbReference>
<dbReference type="Pfam" id="PF00266">
    <property type="entry name" value="Aminotran_5"/>
    <property type="match status" value="1"/>
</dbReference>
<keyword evidence="7" id="KW-0808">Transferase</keyword>
<dbReference type="InterPro" id="IPR015422">
    <property type="entry name" value="PyrdxlP-dep_Trfase_small"/>
</dbReference>
<dbReference type="EMBL" id="JAHXPT010000019">
    <property type="protein sequence ID" value="MBW6411781.1"/>
    <property type="molecule type" value="Genomic_DNA"/>
</dbReference>
<dbReference type="RefSeq" id="WP_219781246.1">
    <property type="nucleotide sequence ID" value="NZ_JAHXPT010000019.1"/>
</dbReference>
<evidence type="ECO:0000256" key="5">
    <source>
        <dbReference type="ARBA" id="ARBA00050776"/>
    </source>
</evidence>
<feature type="domain" description="Aminotransferase class V" evidence="6">
    <location>
        <begin position="3"/>
        <end position="370"/>
    </location>
</feature>
<name>A0ABS7AV04_9CLOT</name>
<comment type="caution">
    <text evidence="7">The sequence shown here is derived from an EMBL/GenBank/DDBJ whole genome shotgun (WGS) entry which is preliminary data.</text>
</comment>
<keyword evidence="4" id="KW-0663">Pyridoxal phosphate</keyword>
<evidence type="ECO:0000256" key="3">
    <source>
        <dbReference type="ARBA" id="ARBA00012239"/>
    </source>
</evidence>
<keyword evidence="8" id="KW-1185">Reference proteome</keyword>
<protein>
    <recommendedName>
        <fullName evidence="3">cysteine desulfurase</fullName>
        <ecNumber evidence="3">2.8.1.7</ecNumber>
    </recommendedName>
</protein>
<dbReference type="InterPro" id="IPR000192">
    <property type="entry name" value="Aminotrans_V_dom"/>
</dbReference>
<dbReference type="InterPro" id="IPR015424">
    <property type="entry name" value="PyrdxlP-dep_Trfase"/>
</dbReference>
<keyword evidence="7" id="KW-0032">Aminotransferase</keyword>
<sequence length="386" mass="42669">MDVYLDNSSTTFPKPKEVIDAMYNYMLNVGGNANRGNYSNSMQSNRILYDARDTISNFFGFDIPKNVIFTNNVTTSLNILIKGILKPGDHVITSSMEHNSVIRPLFHMKENNDISVDIIKCNSLGFINPKDLEFKINSKTKLVILTQASNITGSIQDIQKIGNLCNKNNIFFIVDSSQGAGVLNLDMKKINASAIAFTGHKSLLGPQGIGGFILTDEFNESCDTLFQGGTGSSSHSLYQPDFLPDKFECGTLNIPGIVGLSEGIKYINKIGLNTIYEHNNYLLKSLIDGLLNIKRLTVYGDLSAKKSTTCVSINIDGFEPSEVGYYLEHNNIKTRTGLHCSPLAHKTIGTFPNGTIRLSISYFTSINDINYTLNILNKISENKIIF</sequence>
<dbReference type="Gene3D" id="3.90.1150.10">
    <property type="entry name" value="Aspartate Aminotransferase, domain 1"/>
    <property type="match status" value="1"/>
</dbReference>
<comment type="similarity">
    <text evidence="2">Belongs to the class-V pyridoxal-phosphate-dependent aminotransferase family. Csd subfamily.</text>
</comment>
<evidence type="ECO:0000259" key="6">
    <source>
        <dbReference type="Pfam" id="PF00266"/>
    </source>
</evidence>
<organism evidence="7 8">
    <name type="scientific">Clostridium weizhouense</name>
    <dbReference type="NCBI Taxonomy" id="2859781"/>
    <lineage>
        <taxon>Bacteria</taxon>
        <taxon>Bacillati</taxon>
        <taxon>Bacillota</taxon>
        <taxon>Clostridia</taxon>
        <taxon>Eubacteriales</taxon>
        <taxon>Clostridiaceae</taxon>
        <taxon>Clostridium</taxon>
    </lineage>
</organism>
<comment type="catalytic activity">
    <reaction evidence="5">
        <text>(sulfur carrier)-H + L-cysteine = (sulfur carrier)-SH + L-alanine</text>
        <dbReference type="Rhea" id="RHEA:43892"/>
        <dbReference type="Rhea" id="RHEA-COMP:14737"/>
        <dbReference type="Rhea" id="RHEA-COMP:14739"/>
        <dbReference type="ChEBI" id="CHEBI:29917"/>
        <dbReference type="ChEBI" id="CHEBI:35235"/>
        <dbReference type="ChEBI" id="CHEBI:57972"/>
        <dbReference type="ChEBI" id="CHEBI:64428"/>
        <dbReference type="EC" id="2.8.1.7"/>
    </reaction>
</comment>
<dbReference type="PANTHER" id="PTHR43586:SF4">
    <property type="entry name" value="ISOPENICILLIN N EPIMERASE"/>
    <property type="match status" value="1"/>
</dbReference>
<dbReference type="InterPro" id="IPR016454">
    <property type="entry name" value="Cysteine_dSase"/>
</dbReference>
<dbReference type="EC" id="2.8.1.7" evidence="3"/>
<dbReference type="NCBIfam" id="TIGR01977">
    <property type="entry name" value="am_tr_V_EF2568"/>
    <property type="match status" value="1"/>
</dbReference>
<accession>A0ABS7AV04</accession>
<evidence type="ECO:0000256" key="2">
    <source>
        <dbReference type="ARBA" id="ARBA00010447"/>
    </source>
</evidence>
<dbReference type="SUPFAM" id="SSF53383">
    <property type="entry name" value="PLP-dependent transferases"/>
    <property type="match status" value="1"/>
</dbReference>
<evidence type="ECO:0000313" key="8">
    <source>
        <dbReference type="Proteomes" id="UP001519921"/>
    </source>
</evidence>
<evidence type="ECO:0000256" key="1">
    <source>
        <dbReference type="ARBA" id="ARBA00001933"/>
    </source>
</evidence>
<comment type="cofactor">
    <cofactor evidence="1">
        <name>pyridoxal 5'-phosphate</name>
        <dbReference type="ChEBI" id="CHEBI:597326"/>
    </cofactor>
</comment>
<dbReference type="Gene3D" id="3.40.640.10">
    <property type="entry name" value="Type I PLP-dependent aspartate aminotransferase-like (Major domain)"/>
    <property type="match status" value="1"/>
</dbReference>
<evidence type="ECO:0000256" key="4">
    <source>
        <dbReference type="ARBA" id="ARBA00022898"/>
    </source>
</evidence>
<dbReference type="InterPro" id="IPR010969">
    <property type="entry name" value="Cys_dSase-rel_unknwn_funct"/>
</dbReference>
<dbReference type="GO" id="GO:0008483">
    <property type="term" value="F:transaminase activity"/>
    <property type="evidence" value="ECO:0007669"/>
    <property type="project" value="UniProtKB-KW"/>
</dbReference>
<reference evidence="7 8" key="1">
    <citation type="submission" date="2021-07" db="EMBL/GenBank/DDBJ databases">
        <title>Clostridium weizhouense sp. nov., an anaerobic bacterium isolated from activated sludge of Petroleum wastewater.</title>
        <authorList>
            <person name="Li Q."/>
        </authorList>
    </citation>
    <scope>NUCLEOTIDE SEQUENCE [LARGE SCALE GENOMIC DNA]</scope>
    <source>
        <strain evidence="7 8">YB-6</strain>
    </source>
</reference>
<dbReference type="Proteomes" id="UP001519921">
    <property type="component" value="Unassembled WGS sequence"/>
</dbReference>
<dbReference type="InterPro" id="IPR015421">
    <property type="entry name" value="PyrdxlP-dep_Trfase_major"/>
</dbReference>
<gene>
    <name evidence="7" type="ORF">KYD98_16995</name>
</gene>
<dbReference type="PIRSF" id="PIRSF005572">
    <property type="entry name" value="NifS"/>
    <property type="match status" value="1"/>
</dbReference>
<proteinExistence type="inferred from homology"/>
<evidence type="ECO:0000313" key="7">
    <source>
        <dbReference type="EMBL" id="MBW6411781.1"/>
    </source>
</evidence>